<reference evidence="2" key="1">
    <citation type="journal article" date="2022" name="Mol. Ecol. Resour.">
        <title>The genomes of chicory, endive, great burdock and yacon provide insights into Asteraceae palaeo-polyploidization history and plant inulin production.</title>
        <authorList>
            <person name="Fan W."/>
            <person name="Wang S."/>
            <person name="Wang H."/>
            <person name="Wang A."/>
            <person name="Jiang F."/>
            <person name="Liu H."/>
            <person name="Zhao H."/>
            <person name="Xu D."/>
            <person name="Zhang Y."/>
        </authorList>
    </citation>
    <scope>NUCLEOTIDE SEQUENCE [LARGE SCALE GENOMIC DNA]</scope>
    <source>
        <strain evidence="2">cv. Punajuju</strain>
    </source>
</reference>
<evidence type="ECO:0000313" key="1">
    <source>
        <dbReference type="EMBL" id="KAI3790827.1"/>
    </source>
</evidence>
<keyword evidence="2" id="KW-1185">Reference proteome</keyword>
<name>A0ACB9H790_CICIN</name>
<proteinExistence type="predicted"/>
<sequence length="126" mass="13547">MGSARKQLGSVNVNYTSGTTSSPKGAIHSHRGTFIVAVDSLLECYVSKQSVYLRTLSDVPLGRTVHIMTAGALPRAAVLLRTESLSFDVTHGYGLTETGGLVVACSWKRQWNPGDGESPIESQVRR</sequence>
<evidence type="ECO:0000313" key="2">
    <source>
        <dbReference type="Proteomes" id="UP001055811"/>
    </source>
</evidence>
<accession>A0ACB9H790</accession>
<gene>
    <name evidence="1" type="ORF">L2E82_04177</name>
</gene>
<organism evidence="1 2">
    <name type="scientific">Cichorium intybus</name>
    <name type="common">Chicory</name>
    <dbReference type="NCBI Taxonomy" id="13427"/>
    <lineage>
        <taxon>Eukaryota</taxon>
        <taxon>Viridiplantae</taxon>
        <taxon>Streptophyta</taxon>
        <taxon>Embryophyta</taxon>
        <taxon>Tracheophyta</taxon>
        <taxon>Spermatophyta</taxon>
        <taxon>Magnoliopsida</taxon>
        <taxon>eudicotyledons</taxon>
        <taxon>Gunneridae</taxon>
        <taxon>Pentapetalae</taxon>
        <taxon>asterids</taxon>
        <taxon>campanulids</taxon>
        <taxon>Asterales</taxon>
        <taxon>Asteraceae</taxon>
        <taxon>Cichorioideae</taxon>
        <taxon>Cichorieae</taxon>
        <taxon>Cichoriinae</taxon>
        <taxon>Cichorium</taxon>
    </lineage>
</organism>
<protein>
    <submittedName>
        <fullName evidence="1">Uncharacterized protein</fullName>
    </submittedName>
</protein>
<comment type="caution">
    <text evidence="1">The sequence shown here is derived from an EMBL/GenBank/DDBJ whole genome shotgun (WGS) entry which is preliminary data.</text>
</comment>
<dbReference type="Proteomes" id="UP001055811">
    <property type="component" value="Linkage Group LG01"/>
</dbReference>
<dbReference type="EMBL" id="CM042009">
    <property type="protein sequence ID" value="KAI3790827.1"/>
    <property type="molecule type" value="Genomic_DNA"/>
</dbReference>
<reference evidence="1 2" key="2">
    <citation type="journal article" date="2022" name="Mol. Ecol. Resour.">
        <title>The genomes of chicory, endive, great burdock and yacon provide insights into Asteraceae paleo-polyploidization history and plant inulin production.</title>
        <authorList>
            <person name="Fan W."/>
            <person name="Wang S."/>
            <person name="Wang H."/>
            <person name="Wang A."/>
            <person name="Jiang F."/>
            <person name="Liu H."/>
            <person name="Zhao H."/>
            <person name="Xu D."/>
            <person name="Zhang Y."/>
        </authorList>
    </citation>
    <scope>NUCLEOTIDE SEQUENCE [LARGE SCALE GENOMIC DNA]</scope>
    <source>
        <strain evidence="2">cv. Punajuju</strain>
        <tissue evidence="1">Leaves</tissue>
    </source>
</reference>